<evidence type="ECO:0000313" key="1">
    <source>
        <dbReference type="EMBL" id="BCR36675.1"/>
    </source>
</evidence>
<dbReference type="EMBL" id="AP024412">
    <property type="protein sequence ID" value="BCR36675.1"/>
    <property type="molecule type" value="Genomic_DNA"/>
</dbReference>
<accession>A0A7U9TI23</accession>
<evidence type="ECO:0000313" key="2">
    <source>
        <dbReference type="Proteomes" id="UP000620133"/>
    </source>
</evidence>
<dbReference type="Proteomes" id="UP000620133">
    <property type="component" value="Chromosome"/>
</dbReference>
<gene>
    <name evidence="1" type="ORF">MPAN_015680</name>
</gene>
<reference evidence="1" key="1">
    <citation type="submission" date="2021-01" db="EMBL/GenBank/DDBJ databases">
        <title>Draft genome sequence of Acholeplasmataceae bacterium strain Mahy22.</title>
        <authorList>
            <person name="Watanabe M."/>
            <person name="Kojima H."/>
            <person name="Fukui M."/>
        </authorList>
    </citation>
    <scope>NUCLEOTIDE SEQUENCE</scope>
    <source>
        <strain evidence="1">Mahy22</strain>
    </source>
</reference>
<keyword evidence="2" id="KW-1185">Reference proteome</keyword>
<name>A0A7U9TI23_9MOLU</name>
<sequence length="420" mass="48820">MERIKIFDESINDLSELGVITTIETKKIVIGKIVKTLPVFKIPIELLKYNQKNGRIFSEIFKLKKQDDLNLDDLEIEEYNDEIENLIWNSDEGKNAITKQSINDYGQLENGVVLIDGTVIDGNRRFTCLRKLNRDNPEIDDYKYFKACILNVDSNSGISEKDLRKFELTIQFGQEEKVGYKALNKALSIYNDISNDDISIPEMADILNESRSNINKMIGTVKLVKNFLVFIKAPDDYGVAEDLKIYFTLEPLNNYITKHKNIYSATEIEERKMIYFTYLAGVKFELPTQTLRDKMIKLIFKDPQEYQIFKEEFDELIDDFERELAPKDDDDALERIKDLKTSIVSEQLRSLFDKTIRKIKLKLNSEEPIQILKDVLKSLESINLTPFVNANHEEKIMQIIKLLDLVGEKNDELKKVLDKS</sequence>
<dbReference type="KEGG" id="manr:MPAN_015680"/>
<protein>
    <submittedName>
        <fullName evidence="1">Uncharacterized protein</fullName>
    </submittedName>
</protein>
<proteinExistence type="predicted"/>
<dbReference type="RefSeq" id="WP_176239320.1">
    <property type="nucleotide sequence ID" value="NZ_AP024412.1"/>
</dbReference>
<dbReference type="AlphaFoldDB" id="A0A7U9TI23"/>
<organism evidence="1 2">
    <name type="scientific">Mariniplasma anaerobium</name>
    <dbReference type="NCBI Taxonomy" id="2735436"/>
    <lineage>
        <taxon>Bacteria</taxon>
        <taxon>Bacillati</taxon>
        <taxon>Mycoplasmatota</taxon>
        <taxon>Mollicutes</taxon>
        <taxon>Acholeplasmatales</taxon>
        <taxon>Acholeplasmataceae</taxon>
        <taxon>Mariniplasma</taxon>
    </lineage>
</organism>